<organism evidence="1 2">
    <name type="scientific">Dermacoccus nishinomiyaensis</name>
    <dbReference type="NCBI Taxonomy" id="1274"/>
    <lineage>
        <taxon>Bacteria</taxon>
        <taxon>Bacillati</taxon>
        <taxon>Actinomycetota</taxon>
        <taxon>Actinomycetes</taxon>
        <taxon>Micrococcales</taxon>
        <taxon>Dermacoccaceae</taxon>
        <taxon>Dermacoccus</taxon>
    </lineage>
</organism>
<proteinExistence type="predicted"/>
<dbReference type="GeneID" id="41839944"/>
<name>A0A075JC88_9MICO</name>
<dbReference type="KEGG" id="dni:HX89_01620"/>
<dbReference type="EMBL" id="CP008889">
    <property type="protein sequence ID" value="AIF39891.1"/>
    <property type="molecule type" value="Genomic_DNA"/>
</dbReference>
<dbReference type="AlphaFoldDB" id="A0A075JC88"/>
<keyword evidence="2" id="KW-1185">Reference proteome</keyword>
<gene>
    <name evidence="1" type="ORF">HX89_01620</name>
</gene>
<reference evidence="1 2" key="1">
    <citation type="submission" date="2014-07" db="EMBL/GenBank/DDBJ databases">
        <title>Genome Sequencing of Dermacoccus nishinomiyaensis.</title>
        <authorList>
            <person name="Hong K.W."/>
            <person name="Chan K.G."/>
        </authorList>
    </citation>
    <scope>NUCLEOTIDE SEQUENCE [LARGE SCALE GENOMIC DNA]</scope>
    <source>
        <strain evidence="1 2">M25</strain>
    </source>
</reference>
<dbReference type="Proteomes" id="UP000027986">
    <property type="component" value="Chromosome"/>
</dbReference>
<evidence type="ECO:0000313" key="1">
    <source>
        <dbReference type="EMBL" id="AIF39891.1"/>
    </source>
</evidence>
<accession>A0A075JC88</accession>
<dbReference type="RefSeq" id="WP_006947152.1">
    <property type="nucleotide sequence ID" value="NZ_CAKZHM010000187.1"/>
</dbReference>
<dbReference type="HOGENOM" id="CLU_2805365_0_0_11"/>
<protein>
    <submittedName>
        <fullName evidence="1">Uncharacterized protein</fullName>
    </submittedName>
</protein>
<sequence>MLAAVLLMIVSGVLMVAIVAFLLIINTRIERQQRERYFGDISHVRIPDNARELSKPAKRPKPPYRPF</sequence>
<evidence type="ECO:0000313" key="2">
    <source>
        <dbReference type="Proteomes" id="UP000027986"/>
    </source>
</evidence>